<name>A0A6H5J2E0_9HYME</name>
<dbReference type="EMBL" id="CADCXV010001126">
    <property type="protein sequence ID" value="CAB0041562.1"/>
    <property type="molecule type" value="Genomic_DNA"/>
</dbReference>
<proteinExistence type="predicted"/>
<feature type="non-terminal residue" evidence="1">
    <location>
        <position position="53"/>
    </location>
</feature>
<sequence length="53" mass="6114">MFASTYSARTDHGENNRQLLLVKSADCSQTKAQSLRSPQHEIHKDLFIWARIL</sequence>
<keyword evidence="2" id="KW-1185">Reference proteome</keyword>
<accession>A0A6H5J2E0</accession>
<evidence type="ECO:0000313" key="1">
    <source>
        <dbReference type="EMBL" id="CAB0041562.1"/>
    </source>
</evidence>
<dbReference type="AlphaFoldDB" id="A0A6H5J2E0"/>
<gene>
    <name evidence="1" type="ORF">TBRA_LOCUS13229</name>
</gene>
<reference evidence="1 2" key="1">
    <citation type="submission" date="2020-02" db="EMBL/GenBank/DDBJ databases">
        <authorList>
            <person name="Ferguson B K."/>
        </authorList>
    </citation>
    <scope>NUCLEOTIDE SEQUENCE [LARGE SCALE GENOMIC DNA]</scope>
</reference>
<evidence type="ECO:0000313" key="2">
    <source>
        <dbReference type="Proteomes" id="UP000479190"/>
    </source>
</evidence>
<protein>
    <submittedName>
        <fullName evidence="1">Uncharacterized protein</fullName>
    </submittedName>
</protein>
<organism evidence="1 2">
    <name type="scientific">Trichogramma brassicae</name>
    <dbReference type="NCBI Taxonomy" id="86971"/>
    <lineage>
        <taxon>Eukaryota</taxon>
        <taxon>Metazoa</taxon>
        <taxon>Ecdysozoa</taxon>
        <taxon>Arthropoda</taxon>
        <taxon>Hexapoda</taxon>
        <taxon>Insecta</taxon>
        <taxon>Pterygota</taxon>
        <taxon>Neoptera</taxon>
        <taxon>Endopterygota</taxon>
        <taxon>Hymenoptera</taxon>
        <taxon>Apocrita</taxon>
        <taxon>Proctotrupomorpha</taxon>
        <taxon>Chalcidoidea</taxon>
        <taxon>Trichogrammatidae</taxon>
        <taxon>Trichogramma</taxon>
    </lineage>
</organism>
<dbReference type="Proteomes" id="UP000479190">
    <property type="component" value="Unassembled WGS sequence"/>
</dbReference>